<evidence type="ECO:0000256" key="4">
    <source>
        <dbReference type="ARBA" id="ARBA00023163"/>
    </source>
</evidence>
<keyword evidence="4" id="KW-0804">Transcription</keyword>
<evidence type="ECO:0000313" key="6">
    <source>
        <dbReference type="EMBL" id="AJK46608.1"/>
    </source>
</evidence>
<dbReference type="InterPro" id="IPR036390">
    <property type="entry name" value="WH_DNA-bd_sf"/>
</dbReference>
<evidence type="ECO:0000313" key="7">
    <source>
        <dbReference type="Proteomes" id="UP000031838"/>
    </source>
</evidence>
<dbReference type="HOGENOM" id="CLU_039613_6_4_4"/>
<protein>
    <submittedName>
        <fullName evidence="6">Transcriptional regulator, LysR family</fullName>
    </submittedName>
</protein>
<accession>A0A0B6RT83</accession>
<evidence type="ECO:0000256" key="2">
    <source>
        <dbReference type="ARBA" id="ARBA00023015"/>
    </source>
</evidence>
<keyword evidence="3" id="KW-0238">DNA-binding</keyword>
<dbReference type="PANTHER" id="PTHR30346:SF28">
    <property type="entry name" value="HTH-TYPE TRANSCRIPTIONAL REGULATOR CYNR"/>
    <property type="match status" value="1"/>
</dbReference>
<evidence type="ECO:0000256" key="3">
    <source>
        <dbReference type="ARBA" id="ARBA00023125"/>
    </source>
</evidence>
<evidence type="ECO:0000259" key="5">
    <source>
        <dbReference type="PROSITE" id="PS50931"/>
    </source>
</evidence>
<keyword evidence="2" id="KW-0805">Transcription regulation</keyword>
<dbReference type="PANTHER" id="PTHR30346">
    <property type="entry name" value="TRANSCRIPTIONAL DUAL REGULATOR HCAR-RELATED"/>
    <property type="match status" value="1"/>
</dbReference>
<keyword evidence="7" id="KW-1185">Reference proteome</keyword>
<dbReference type="AlphaFoldDB" id="A0A0B6RT83"/>
<dbReference type="FunFam" id="1.10.10.10:FF:000001">
    <property type="entry name" value="LysR family transcriptional regulator"/>
    <property type="match status" value="1"/>
</dbReference>
<dbReference type="CDD" id="cd08414">
    <property type="entry name" value="PBP2_LTTR_aromatics_like"/>
    <property type="match status" value="1"/>
</dbReference>
<feature type="domain" description="HTH lysR-type" evidence="5">
    <location>
        <begin position="8"/>
        <end position="65"/>
    </location>
</feature>
<name>A0A0B6RT83_BURPL</name>
<dbReference type="PRINTS" id="PR00039">
    <property type="entry name" value="HTHLYSR"/>
</dbReference>
<reference evidence="7" key="1">
    <citation type="submission" date="2011-03" db="EMBL/GenBank/DDBJ databases">
        <authorList>
            <person name="Voget S."/>
            <person name="Streit W.R."/>
            <person name="Jaeger K.E."/>
            <person name="Daniel R."/>
        </authorList>
    </citation>
    <scope>NUCLEOTIDE SEQUENCE [LARGE SCALE GENOMIC DNA]</scope>
    <source>
        <strain evidence="7">PG1</strain>
    </source>
</reference>
<reference evidence="6 7" key="2">
    <citation type="journal article" date="2016" name="Appl. Microbiol. Biotechnol.">
        <title>Mutations improving production and secretion of extracellular lipase by Burkholderia glumae PG1.</title>
        <authorList>
            <person name="Knapp A."/>
            <person name="Voget S."/>
            <person name="Gao R."/>
            <person name="Zaburannyi N."/>
            <person name="Krysciak D."/>
            <person name="Breuer M."/>
            <person name="Hauer B."/>
            <person name="Streit W.R."/>
            <person name="Muller R."/>
            <person name="Daniel R."/>
            <person name="Jaeger K.E."/>
        </authorList>
    </citation>
    <scope>NUCLEOTIDE SEQUENCE [LARGE SCALE GENOMIC DNA]</scope>
    <source>
        <strain evidence="6 7">PG1</strain>
    </source>
</reference>
<gene>
    <name evidence="6" type="ORF">BGL_1c20990</name>
</gene>
<dbReference type="Pfam" id="PF03466">
    <property type="entry name" value="LysR_substrate"/>
    <property type="match status" value="1"/>
</dbReference>
<dbReference type="InterPro" id="IPR000847">
    <property type="entry name" value="LysR_HTH_N"/>
</dbReference>
<dbReference type="SUPFAM" id="SSF53850">
    <property type="entry name" value="Periplasmic binding protein-like II"/>
    <property type="match status" value="1"/>
</dbReference>
<dbReference type="Proteomes" id="UP000031838">
    <property type="component" value="Chromosome 1"/>
</dbReference>
<dbReference type="Gene3D" id="1.10.10.10">
    <property type="entry name" value="Winged helix-like DNA-binding domain superfamily/Winged helix DNA-binding domain"/>
    <property type="match status" value="1"/>
</dbReference>
<dbReference type="GO" id="GO:0003700">
    <property type="term" value="F:DNA-binding transcription factor activity"/>
    <property type="evidence" value="ECO:0007669"/>
    <property type="project" value="InterPro"/>
</dbReference>
<dbReference type="PROSITE" id="PS50931">
    <property type="entry name" value="HTH_LYSR"/>
    <property type="match status" value="1"/>
</dbReference>
<comment type="similarity">
    <text evidence="1">Belongs to the LysR transcriptional regulatory family.</text>
</comment>
<sequence length="306" mass="33374">MPPHGLDMELRHLRYFIAVAENQSFRVAAERIHITQPAITRQIQYLEAEIGVALFQRTPAGAVLTPAGEQFLREVRTVLSALRAATLSARRVAGGLAGNLRIGFVENSSWDGLVPDMFARYQAQASDVHLELLPQGSPEQIESIMADRVDGGFLYMFEALPAGIVSIALLSRSVILAVPSRWQWPDGKAVRAGELNGTPLISFPRNIYPAYHDYLVQACARAGLTLNVVQEVGTEASILSLVAAGIGAAIVNAANRSRQPARVQFLELPDLEMEIPLVFAYRADNRNPTLARFIEMLTSLHAGVPA</sequence>
<dbReference type="Gene3D" id="3.40.190.10">
    <property type="entry name" value="Periplasmic binding protein-like II"/>
    <property type="match status" value="2"/>
</dbReference>
<dbReference type="KEGG" id="bgp:BGL_1c20990"/>
<dbReference type="InterPro" id="IPR036388">
    <property type="entry name" value="WH-like_DNA-bd_sf"/>
</dbReference>
<dbReference type="SUPFAM" id="SSF46785">
    <property type="entry name" value="Winged helix' DNA-binding domain"/>
    <property type="match status" value="1"/>
</dbReference>
<dbReference type="Pfam" id="PF00126">
    <property type="entry name" value="HTH_1"/>
    <property type="match status" value="1"/>
</dbReference>
<dbReference type="GO" id="GO:0032993">
    <property type="term" value="C:protein-DNA complex"/>
    <property type="evidence" value="ECO:0007669"/>
    <property type="project" value="TreeGrafter"/>
</dbReference>
<dbReference type="EMBL" id="CP002580">
    <property type="protein sequence ID" value="AJK46608.1"/>
    <property type="molecule type" value="Genomic_DNA"/>
</dbReference>
<dbReference type="InterPro" id="IPR005119">
    <property type="entry name" value="LysR_subst-bd"/>
</dbReference>
<evidence type="ECO:0000256" key="1">
    <source>
        <dbReference type="ARBA" id="ARBA00009437"/>
    </source>
</evidence>
<proteinExistence type="inferred from homology"/>
<dbReference type="GO" id="GO:0003677">
    <property type="term" value="F:DNA binding"/>
    <property type="evidence" value="ECO:0007669"/>
    <property type="project" value="UniProtKB-KW"/>
</dbReference>
<organism evidence="6 7">
    <name type="scientific">Burkholderia plantarii</name>
    <dbReference type="NCBI Taxonomy" id="41899"/>
    <lineage>
        <taxon>Bacteria</taxon>
        <taxon>Pseudomonadati</taxon>
        <taxon>Pseudomonadota</taxon>
        <taxon>Betaproteobacteria</taxon>
        <taxon>Burkholderiales</taxon>
        <taxon>Burkholderiaceae</taxon>
        <taxon>Burkholderia</taxon>
    </lineage>
</organism>